<name>A0AAV6Y5K8_9LAMI</name>
<evidence type="ECO:0000313" key="3">
    <source>
        <dbReference type="Proteomes" id="UP000826271"/>
    </source>
</evidence>
<organism evidence="2 3">
    <name type="scientific">Buddleja alternifolia</name>
    <dbReference type="NCBI Taxonomy" id="168488"/>
    <lineage>
        <taxon>Eukaryota</taxon>
        <taxon>Viridiplantae</taxon>
        <taxon>Streptophyta</taxon>
        <taxon>Embryophyta</taxon>
        <taxon>Tracheophyta</taxon>
        <taxon>Spermatophyta</taxon>
        <taxon>Magnoliopsida</taxon>
        <taxon>eudicotyledons</taxon>
        <taxon>Gunneridae</taxon>
        <taxon>Pentapetalae</taxon>
        <taxon>asterids</taxon>
        <taxon>lamiids</taxon>
        <taxon>Lamiales</taxon>
        <taxon>Scrophulariaceae</taxon>
        <taxon>Buddlejeae</taxon>
        <taxon>Buddleja</taxon>
    </lineage>
</organism>
<reference evidence="2" key="1">
    <citation type="submission" date="2019-10" db="EMBL/GenBank/DDBJ databases">
        <authorList>
            <person name="Zhang R."/>
            <person name="Pan Y."/>
            <person name="Wang J."/>
            <person name="Ma R."/>
            <person name="Yu S."/>
        </authorList>
    </citation>
    <scope>NUCLEOTIDE SEQUENCE</scope>
    <source>
        <strain evidence="2">LA-IB0</strain>
        <tissue evidence="2">Leaf</tissue>
    </source>
</reference>
<feature type="signal peptide" evidence="1">
    <location>
        <begin position="1"/>
        <end position="28"/>
    </location>
</feature>
<dbReference type="Proteomes" id="UP000826271">
    <property type="component" value="Unassembled WGS sequence"/>
</dbReference>
<gene>
    <name evidence="2" type="ORF">BUALT_Bualt01G0087400</name>
</gene>
<proteinExistence type="predicted"/>
<feature type="chain" id="PRO_5043552064" description="Serine protease inhibitor, Kazal-type family protein" evidence="1">
    <location>
        <begin position="29"/>
        <end position="130"/>
    </location>
</feature>
<accession>A0AAV6Y5K8</accession>
<dbReference type="PANTHER" id="PTHR34376:SF2">
    <property type="entry name" value="SERINE PROTEASE INHIBITOR, KAZAL-TYPE FAMILY PROTEIN"/>
    <property type="match status" value="1"/>
</dbReference>
<protein>
    <recommendedName>
        <fullName evidence="4">Serine protease inhibitor, Kazal-type family protein</fullName>
    </recommendedName>
</protein>
<sequence length="130" mass="13894">MHLFSSKSSSIFILAVLITTVFPPTVRSNPNLIKQPSDQQQENDICPSNSVPDTCPVKCFRPDPVCGADGVTYWCGCADAHCAGTRVKKFGYCEVGNSGSGPAGEKMEMAVFVSIRLGFGLCCARVRTLG</sequence>
<keyword evidence="3" id="KW-1185">Reference proteome</keyword>
<evidence type="ECO:0000256" key="1">
    <source>
        <dbReference type="SAM" id="SignalP"/>
    </source>
</evidence>
<dbReference type="PANTHER" id="PTHR34376">
    <property type="entry name" value="SERINE PROTEASE INHIBITOR, KAZAL-TYPE FAMILY PROTEIN"/>
    <property type="match status" value="1"/>
</dbReference>
<evidence type="ECO:0000313" key="2">
    <source>
        <dbReference type="EMBL" id="KAG8390476.1"/>
    </source>
</evidence>
<dbReference type="AlphaFoldDB" id="A0AAV6Y5K8"/>
<evidence type="ECO:0008006" key="4">
    <source>
        <dbReference type="Google" id="ProtNLM"/>
    </source>
</evidence>
<dbReference type="Gene3D" id="3.30.60.30">
    <property type="match status" value="1"/>
</dbReference>
<dbReference type="EMBL" id="WHWC01000001">
    <property type="protein sequence ID" value="KAG8390476.1"/>
    <property type="molecule type" value="Genomic_DNA"/>
</dbReference>
<comment type="caution">
    <text evidence="2">The sequence shown here is derived from an EMBL/GenBank/DDBJ whole genome shotgun (WGS) entry which is preliminary data.</text>
</comment>
<keyword evidence="1" id="KW-0732">Signal</keyword>